<dbReference type="PROSITE" id="PS51257">
    <property type="entry name" value="PROKAR_LIPOPROTEIN"/>
    <property type="match status" value="1"/>
</dbReference>
<evidence type="ECO:0000256" key="2">
    <source>
        <dbReference type="SAM" id="SignalP"/>
    </source>
</evidence>
<feature type="region of interest" description="Disordered" evidence="1">
    <location>
        <begin position="28"/>
        <end position="69"/>
    </location>
</feature>
<reference evidence="3 4" key="1">
    <citation type="submission" date="2021-04" db="EMBL/GenBank/DDBJ databases">
        <title>Genome analysis of Polyangium sp.</title>
        <authorList>
            <person name="Li Y."/>
            <person name="Wang J."/>
        </authorList>
    </citation>
    <scope>NUCLEOTIDE SEQUENCE [LARGE SCALE GENOMIC DNA]</scope>
    <source>
        <strain evidence="3 4">SDU14</strain>
    </source>
</reference>
<keyword evidence="4" id="KW-1185">Reference proteome</keyword>
<feature type="compositionally biased region" description="Gly residues" evidence="1">
    <location>
        <begin position="32"/>
        <end position="59"/>
    </location>
</feature>
<protein>
    <submittedName>
        <fullName evidence="3">Uncharacterized protein</fullName>
    </submittedName>
</protein>
<feature type="chain" id="PRO_5040948572" evidence="2">
    <location>
        <begin position="19"/>
        <end position="493"/>
    </location>
</feature>
<keyword evidence="2" id="KW-0732">Signal</keyword>
<gene>
    <name evidence="3" type="ORF">KEG57_17675</name>
</gene>
<dbReference type="InterPro" id="IPR018124">
    <property type="entry name" value="Calret/calnex_CS"/>
</dbReference>
<dbReference type="Proteomes" id="UP001151081">
    <property type="component" value="Unassembled WGS sequence"/>
</dbReference>
<sequence>MRSSHLFGLLLSTLSLVAVGSTGTGCSDDPGGTAGSGAGGSGAQGGAGGTGAQGGGGPDTDGNNGCDTAEVLDLSGMDVPSKLDPVTSDRDYYKVDLKKGQAIFLGATSKPDDDPYGDSYPDTVITLWSADGKTQIAQNDDMSGSNNSELLYLVPEDGTYCLEVSECGVVFGPDFCAPPEGITNLDYDVSSFELDPTGSLITVDKEPNETPANATLVKKVSFPEGGPVEGYQSIGWGAFSAVTDKDVYTFKVENDVAVDMNSRALCIFDFWAPAGPEGSGSTATNGVLVRVAAASAPDVTLAQTDMSNLDLTFGYPELPSLTMPCDKGKDYLVTLSRPDGITAGSNDFYFFSHVQAGSNTVEKEPNDNSAQGLELTPTDDGTGHVTAITGNITAGDNDVFTVPVPAGMGLASAYCTAERSGSGLRGLQVSLLDGNDQFLKNGSGAEGSDHVLWIDGALITAGATNVKMRVLADSQDPAVTGTYYYCSLILSPQ</sequence>
<evidence type="ECO:0000256" key="1">
    <source>
        <dbReference type="SAM" id="MobiDB-lite"/>
    </source>
</evidence>
<feature type="signal peptide" evidence="2">
    <location>
        <begin position="1"/>
        <end position="18"/>
    </location>
</feature>
<dbReference type="PROSITE" id="PS00804">
    <property type="entry name" value="CALRETICULIN_2"/>
    <property type="match status" value="1"/>
</dbReference>
<comment type="caution">
    <text evidence="3">The sequence shown here is derived from an EMBL/GenBank/DDBJ whole genome shotgun (WGS) entry which is preliminary data.</text>
</comment>
<evidence type="ECO:0000313" key="3">
    <source>
        <dbReference type="EMBL" id="MDC3982350.1"/>
    </source>
</evidence>
<name>A0A9X3X4F8_9BACT</name>
<evidence type="ECO:0000313" key="4">
    <source>
        <dbReference type="Proteomes" id="UP001151081"/>
    </source>
</evidence>
<dbReference type="AlphaFoldDB" id="A0A9X3X4F8"/>
<organism evidence="3 4">
    <name type="scientific">Polyangium jinanense</name>
    <dbReference type="NCBI Taxonomy" id="2829994"/>
    <lineage>
        <taxon>Bacteria</taxon>
        <taxon>Pseudomonadati</taxon>
        <taxon>Myxococcota</taxon>
        <taxon>Polyangia</taxon>
        <taxon>Polyangiales</taxon>
        <taxon>Polyangiaceae</taxon>
        <taxon>Polyangium</taxon>
    </lineage>
</organism>
<dbReference type="GO" id="GO:0005509">
    <property type="term" value="F:calcium ion binding"/>
    <property type="evidence" value="ECO:0007669"/>
    <property type="project" value="InterPro"/>
</dbReference>
<accession>A0A9X3X4F8</accession>
<dbReference type="Gene3D" id="2.60.120.380">
    <property type="match status" value="1"/>
</dbReference>
<dbReference type="RefSeq" id="WP_272420879.1">
    <property type="nucleotide sequence ID" value="NZ_JAGTJJ010000007.1"/>
</dbReference>
<dbReference type="EMBL" id="JAGTJJ010000007">
    <property type="protein sequence ID" value="MDC3982350.1"/>
    <property type="molecule type" value="Genomic_DNA"/>
</dbReference>
<proteinExistence type="predicted"/>